<dbReference type="PANTHER" id="PTHR46641">
    <property type="entry name" value="FMRFAMIDE RECEPTOR-RELATED"/>
    <property type="match status" value="1"/>
</dbReference>
<proteinExistence type="predicted"/>
<evidence type="ECO:0000259" key="7">
    <source>
        <dbReference type="PROSITE" id="PS50262"/>
    </source>
</evidence>
<dbReference type="InterPro" id="IPR052954">
    <property type="entry name" value="GPCR-Ligand_Int"/>
</dbReference>
<keyword evidence="3 6" id="KW-1133">Transmembrane helix</keyword>
<evidence type="ECO:0000313" key="10">
    <source>
        <dbReference type="Proteomes" id="UP000663829"/>
    </source>
</evidence>
<evidence type="ECO:0000256" key="6">
    <source>
        <dbReference type="SAM" id="Phobius"/>
    </source>
</evidence>
<evidence type="ECO:0000256" key="4">
    <source>
        <dbReference type="ARBA" id="ARBA00023136"/>
    </source>
</evidence>
<comment type="subcellular location">
    <subcellularLocation>
        <location evidence="1">Membrane</location>
    </subcellularLocation>
</comment>
<name>A0A815HC16_9BILA</name>
<keyword evidence="4 6" id="KW-0472">Membrane</keyword>
<feature type="transmembrane region" description="Helical" evidence="6">
    <location>
        <begin position="401"/>
        <end position="423"/>
    </location>
</feature>
<evidence type="ECO:0000256" key="5">
    <source>
        <dbReference type="SAM" id="MobiDB-lite"/>
    </source>
</evidence>
<evidence type="ECO:0000256" key="2">
    <source>
        <dbReference type="ARBA" id="ARBA00022692"/>
    </source>
</evidence>
<accession>A0A815HC16</accession>
<feature type="transmembrane region" description="Helical" evidence="6">
    <location>
        <begin position="88"/>
        <end position="110"/>
    </location>
</feature>
<dbReference type="AlphaFoldDB" id="A0A815HC16"/>
<dbReference type="InterPro" id="IPR017452">
    <property type="entry name" value="GPCR_Rhodpsn_7TM"/>
</dbReference>
<evidence type="ECO:0000313" key="8">
    <source>
        <dbReference type="EMBL" id="CAF1348903.1"/>
    </source>
</evidence>
<feature type="transmembrane region" description="Helical" evidence="6">
    <location>
        <begin position="130"/>
        <end position="157"/>
    </location>
</feature>
<feature type="transmembrane region" description="Helical" evidence="6">
    <location>
        <begin position="363"/>
        <end position="389"/>
    </location>
</feature>
<dbReference type="EMBL" id="CAJOBC010063240">
    <property type="protein sequence ID" value="CAF4217086.1"/>
    <property type="molecule type" value="Genomic_DNA"/>
</dbReference>
<dbReference type="SUPFAM" id="SSF81321">
    <property type="entry name" value="Family A G protein-coupled receptor-like"/>
    <property type="match status" value="1"/>
</dbReference>
<keyword evidence="10" id="KW-1185">Reference proteome</keyword>
<sequence>MSTIYKKMSFIQNITAENSSLPISPSSPLISISLWPLRFACPILLLLCPITNLLCIRVFQTGLLACLSIDRLLATSFVSLYRYNCSPNISFIVCILVIIIMSLVNSHYLIGYNIDSVGFCIAEPLWYRNIYYHLNVVYLLSYSIIPFSIIAVCNLFISISVCKTKTKLRQKYSKTLDSKILTCEGSSTTVSPATHVSPICDQVYISSPIYNDKDDETTYFLFFKRYLRRAPNNNNQTKSKAMTILIQEKKEFIDKITDTNNDWEYSPHLTHKQLLDRAQDGRKSTIVSIEDTSTMSATTTAMHADHGQSSPLEQASNHLPPPLSSKRHRSNSMRGSTSHFTLALNGPQSTSSAKMCMQLQITISLLAISISFIFCTLPNCISTIMIEIYKNDNHAREFWQAMNYFSLVPLLITHSVNFAFYYLSSHMFRDRFQELYTKKLWENWCSIKRRKNLKQFEIDSLRM</sequence>
<dbReference type="Proteomes" id="UP000681722">
    <property type="component" value="Unassembled WGS sequence"/>
</dbReference>
<dbReference type="OrthoDB" id="10028321at2759"/>
<protein>
    <recommendedName>
        <fullName evidence="7">G-protein coupled receptors family 1 profile domain-containing protein</fullName>
    </recommendedName>
</protein>
<feature type="transmembrane region" description="Helical" evidence="6">
    <location>
        <begin position="43"/>
        <end position="67"/>
    </location>
</feature>
<dbReference type="Proteomes" id="UP000663829">
    <property type="component" value="Unassembled WGS sequence"/>
</dbReference>
<feature type="region of interest" description="Disordered" evidence="5">
    <location>
        <begin position="297"/>
        <end position="338"/>
    </location>
</feature>
<dbReference type="EMBL" id="CAJNOQ010014804">
    <property type="protein sequence ID" value="CAF1348903.1"/>
    <property type="molecule type" value="Genomic_DNA"/>
</dbReference>
<dbReference type="PANTHER" id="PTHR46641:SF25">
    <property type="entry name" value="CNMAMIDE RECEPTOR-RELATED"/>
    <property type="match status" value="1"/>
</dbReference>
<organism evidence="8 10">
    <name type="scientific">Didymodactylos carnosus</name>
    <dbReference type="NCBI Taxonomy" id="1234261"/>
    <lineage>
        <taxon>Eukaryota</taxon>
        <taxon>Metazoa</taxon>
        <taxon>Spiralia</taxon>
        <taxon>Gnathifera</taxon>
        <taxon>Rotifera</taxon>
        <taxon>Eurotatoria</taxon>
        <taxon>Bdelloidea</taxon>
        <taxon>Philodinida</taxon>
        <taxon>Philodinidae</taxon>
        <taxon>Didymodactylos</taxon>
    </lineage>
</organism>
<keyword evidence="2 6" id="KW-0812">Transmembrane</keyword>
<feature type="compositionally biased region" description="Polar residues" evidence="5">
    <location>
        <begin position="307"/>
        <end position="317"/>
    </location>
</feature>
<comment type="caution">
    <text evidence="8">The sequence shown here is derived from an EMBL/GenBank/DDBJ whole genome shotgun (WGS) entry which is preliminary data.</text>
</comment>
<dbReference type="CDD" id="cd00637">
    <property type="entry name" value="7tm_classA_rhodopsin-like"/>
    <property type="match status" value="1"/>
</dbReference>
<dbReference type="GO" id="GO:0016020">
    <property type="term" value="C:membrane"/>
    <property type="evidence" value="ECO:0007669"/>
    <property type="project" value="UniProtKB-SubCell"/>
</dbReference>
<feature type="domain" description="G-protein coupled receptors family 1 profile" evidence="7">
    <location>
        <begin position="63"/>
        <end position="421"/>
    </location>
</feature>
<evidence type="ECO:0000313" key="9">
    <source>
        <dbReference type="EMBL" id="CAF4217086.1"/>
    </source>
</evidence>
<evidence type="ECO:0000256" key="1">
    <source>
        <dbReference type="ARBA" id="ARBA00004370"/>
    </source>
</evidence>
<dbReference type="PROSITE" id="PS50262">
    <property type="entry name" value="G_PROTEIN_RECEP_F1_2"/>
    <property type="match status" value="1"/>
</dbReference>
<reference evidence="8" key="1">
    <citation type="submission" date="2021-02" db="EMBL/GenBank/DDBJ databases">
        <authorList>
            <person name="Nowell W R."/>
        </authorList>
    </citation>
    <scope>NUCLEOTIDE SEQUENCE</scope>
</reference>
<gene>
    <name evidence="8" type="ORF">GPM918_LOCUS30803</name>
    <name evidence="9" type="ORF">SRO942_LOCUS31429</name>
</gene>
<dbReference type="Gene3D" id="1.20.1070.10">
    <property type="entry name" value="Rhodopsin 7-helix transmembrane proteins"/>
    <property type="match status" value="2"/>
</dbReference>
<evidence type="ECO:0000256" key="3">
    <source>
        <dbReference type="ARBA" id="ARBA00022989"/>
    </source>
</evidence>